<dbReference type="Proteomes" id="UP001500280">
    <property type="component" value="Unassembled WGS sequence"/>
</dbReference>
<protein>
    <recommendedName>
        <fullName evidence="1">N-acetyltransferase domain-containing protein</fullName>
    </recommendedName>
</protein>
<name>A0ABP4V3Z0_9ACTN</name>
<comment type="caution">
    <text evidence="2">The sequence shown here is derived from an EMBL/GenBank/DDBJ whole genome shotgun (WGS) entry which is preliminary data.</text>
</comment>
<dbReference type="InterPro" id="IPR000182">
    <property type="entry name" value="GNAT_dom"/>
</dbReference>
<sequence length="269" mass="29141">MGLTERLELGEAEMYWALSQCPPDVVELLGLKVQRFDRGVVLALSNDPTQYWSQAHGLGFDRPIDSALIGEVIDFARAAGGDVMNFHLAPEVLPEDWAQICAEHGLTAGGTLMKTVREASPVKPVETDLRIGPIGPDDAATWTAIQIEGFEMPDEDGSQSALFHSFTQMPEVTAYGAWDGDTMVAGAALCVVGDVAELVSDATLPSYRGRGAQSALQARRLEDAYAAGCRWASSETEKPGSDEHNSSLANMERQGLQLAYERPIYTWHA</sequence>
<dbReference type="EMBL" id="BAAANF010000027">
    <property type="protein sequence ID" value="GAA1717417.1"/>
    <property type="molecule type" value="Genomic_DNA"/>
</dbReference>
<dbReference type="RefSeq" id="WP_344164181.1">
    <property type="nucleotide sequence ID" value="NZ_BAAANF010000027.1"/>
</dbReference>
<dbReference type="InterPro" id="IPR016181">
    <property type="entry name" value="Acyl_CoA_acyltransferase"/>
</dbReference>
<gene>
    <name evidence="2" type="ORF">GCM10009745_77690</name>
</gene>
<organism evidence="2 3">
    <name type="scientific">Kribbella yunnanensis</name>
    <dbReference type="NCBI Taxonomy" id="190194"/>
    <lineage>
        <taxon>Bacteria</taxon>
        <taxon>Bacillati</taxon>
        <taxon>Actinomycetota</taxon>
        <taxon>Actinomycetes</taxon>
        <taxon>Propionibacteriales</taxon>
        <taxon>Kribbellaceae</taxon>
        <taxon>Kribbella</taxon>
    </lineage>
</organism>
<keyword evidence="3" id="KW-1185">Reference proteome</keyword>
<reference evidence="3" key="1">
    <citation type="journal article" date="2019" name="Int. J. Syst. Evol. Microbiol.">
        <title>The Global Catalogue of Microorganisms (GCM) 10K type strain sequencing project: providing services to taxonomists for standard genome sequencing and annotation.</title>
        <authorList>
            <consortium name="The Broad Institute Genomics Platform"/>
            <consortium name="The Broad Institute Genome Sequencing Center for Infectious Disease"/>
            <person name="Wu L."/>
            <person name="Ma J."/>
        </authorList>
    </citation>
    <scope>NUCLEOTIDE SEQUENCE [LARGE SCALE GENOMIC DNA]</scope>
    <source>
        <strain evidence="3">JCM 14307</strain>
    </source>
</reference>
<dbReference type="Gene3D" id="3.40.630.30">
    <property type="match status" value="1"/>
</dbReference>
<evidence type="ECO:0000313" key="3">
    <source>
        <dbReference type="Proteomes" id="UP001500280"/>
    </source>
</evidence>
<proteinExistence type="predicted"/>
<dbReference type="SUPFAM" id="SSF55729">
    <property type="entry name" value="Acyl-CoA N-acyltransferases (Nat)"/>
    <property type="match status" value="1"/>
</dbReference>
<accession>A0ABP4V3Z0</accession>
<dbReference type="PROSITE" id="PS51186">
    <property type="entry name" value="GNAT"/>
    <property type="match status" value="1"/>
</dbReference>
<feature type="domain" description="N-acetyltransferase" evidence="1">
    <location>
        <begin position="129"/>
        <end position="269"/>
    </location>
</feature>
<dbReference type="CDD" id="cd04301">
    <property type="entry name" value="NAT_SF"/>
    <property type="match status" value="1"/>
</dbReference>
<evidence type="ECO:0000313" key="2">
    <source>
        <dbReference type="EMBL" id="GAA1717417.1"/>
    </source>
</evidence>
<dbReference type="Pfam" id="PF00583">
    <property type="entry name" value="Acetyltransf_1"/>
    <property type="match status" value="1"/>
</dbReference>
<evidence type="ECO:0000259" key="1">
    <source>
        <dbReference type="PROSITE" id="PS51186"/>
    </source>
</evidence>